<proteinExistence type="predicted"/>
<dbReference type="AlphaFoldDB" id="A0A0C3F7T0"/>
<evidence type="ECO:0000256" key="1">
    <source>
        <dbReference type="SAM" id="MobiDB-lite"/>
    </source>
</evidence>
<feature type="compositionally biased region" description="Basic and acidic residues" evidence="1">
    <location>
        <begin position="60"/>
        <end position="69"/>
    </location>
</feature>
<name>A0A0C3F7T0_PILCF</name>
<dbReference type="HOGENOM" id="CLU_270748_0_0_1"/>
<protein>
    <recommendedName>
        <fullName evidence="2">CHAT domain-containing protein</fullName>
    </recommendedName>
</protein>
<feature type="region of interest" description="Disordered" evidence="1">
    <location>
        <begin position="42"/>
        <end position="69"/>
    </location>
</feature>
<evidence type="ECO:0000313" key="3">
    <source>
        <dbReference type="EMBL" id="KIM80690.1"/>
    </source>
</evidence>
<dbReference type="Gene3D" id="1.25.40.10">
    <property type="entry name" value="Tetratricopeptide repeat domain"/>
    <property type="match status" value="2"/>
</dbReference>
<reference evidence="3 4" key="1">
    <citation type="submission" date="2014-04" db="EMBL/GenBank/DDBJ databases">
        <authorList>
            <consortium name="DOE Joint Genome Institute"/>
            <person name="Kuo A."/>
            <person name="Tarkka M."/>
            <person name="Buscot F."/>
            <person name="Kohler A."/>
            <person name="Nagy L.G."/>
            <person name="Floudas D."/>
            <person name="Copeland A."/>
            <person name="Barry K.W."/>
            <person name="Cichocki N."/>
            <person name="Veneault-Fourrey C."/>
            <person name="LaButti K."/>
            <person name="Lindquist E.A."/>
            <person name="Lipzen A."/>
            <person name="Lundell T."/>
            <person name="Morin E."/>
            <person name="Murat C."/>
            <person name="Sun H."/>
            <person name="Tunlid A."/>
            <person name="Henrissat B."/>
            <person name="Grigoriev I.V."/>
            <person name="Hibbett D.S."/>
            <person name="Martin F."/>
            <person name="Nordberg H.P."/>
            <person name="Cantor M.N."/>
            <person name="Hua S.X."/>
        </authorList>
    </citation>
    <scope>NUCLEOTIDE SEQUENCE [LARGE SCALE GENOMIC DNA]</scope>
    <source>
        <strain evidence="3 4">F 1598</strain>
    </source>
</reference>
<dbReference type="OrthoDB" id="9991317at2759"/>
<feature type="region of interest" description="Disordered" evidence="1">
    <location>
        <begin position="99"/>
        <end position="124"/>
    </location>
</feature>
<gene>
    <name evidence="3" type="ORF">PILCRDRAFT_9495</name>
</gene>
<evidence type="ECO:0000313" key="4">
    <source>
        <dbReference type="Proteomes" id="UP000054166"/>
    </source>
</evidence>
<reference evidence="4" key="2">
    <citation type="submission" date="2015-01" db="EMBL/GenBank/DDBJ databases">
        <title>Evolutionary Origins and Diversification of the Mycorrhizal Mutualists.</title>
        <authorList>
            <consortium name="DOE Joint Genome Institute"/>
            <consortium name="Mycorrhizal Genomics Consortium"/>
            <person name="Kohler A."/>
            <person name="Kuo A."/>
            <person name="Nagy L.G."/>
            <person name="Floudas D."/>
            <person name="Copeland A."/>
            <person name="Barry K.W."/>
            <person name="Cichocki N."/>
            <person name="Veneault-Fourrey C."/>
            <person name="LaButti K."/>
            <person name="Lindquist E.A."/>
            <person name="Lipzen A."/>
            <person name="Lundell T."/>
            <person name="Morin E."/>
            <person name="Murat C."/>
            <person name="Riley R."/>
            <person name="Ohm R."/>
            <person name="Sun H."/>
            <person name="Tunlid A."/>
            <person name="Henrissat B."/>
            <person name="Grigoriev I.V."/>
            <person name="Hibbett D.S."/>
            <person name="Martin F."/>
        </authorList>
    </citation>
    <scope>NUCLEOTIDE SEQUENCE [LARGE SCALE GENOMIC DNA]</scope>
    <source>
        <strain evidence="4">F 1598</strain>
    </source>
</reference>
<sequence length="1201" mass="133803">MSPRWNSVKSLIKMLSCHLFQTTEKVTLDFVDLSIRPLPESSNRMDLRESELITTDPDTPPDREVEERVGPEDLEFESDVHTSGQSSLQDQELAERIGDDDLGSEFGPSTMLQGLEPPERTEESLGPEFDLLTMLQRPELPERMEESLEPVCDLLTMLQGLELPEGIGEDCGSEFDLLTMLQGLELPEGIGEDIGEDCESEFDLRAMLQGQEPPQRMGEDCESEFDLRAMLQGLEPPERMGEDCKSELNDTSPSTWSDTVEGLMTALREPHASPTQINALVDIAAVYEARFGWSSQMDDLDGAIAFYKLALDSIVASNPRRSNILYSLATALKLRFDRSVLRDDHVAKEYSHRLFNLVLPDGGVDPHGTSVRAILEEGQRGGVKDLNEAIRLYQEALELQPDPSLERSNSLHNLAATHKTRFQWDLRFKALAPKWDPDSFFPCTQSAQYGDLDRAAGLFRDALKLRVVPDYNRCTTLADLASVFLTDYSERGGLALLQEALALIREALTLKYAPHPDTLRCLSDAFYERYEEAPHLMDDVEMLIQNAITLNREALETVSKSHPHRSNALHDLARNLLLRPGVLKEASYYTEAILRSQEAVHALPKGHPTRYQYFMEMAQILQDVYRHTQQPSHLNDSMMAYREAAYFESASRVARLKAAIAWIDAFISSGNKHGSALDAFETLFSFRNCRYSNDVDPFSASVLSVRSDDMCALGIDYAIRLGRLDKAVEFIEHGRTTIWSALKRPSQPLRPAYFSYFNLVASSTPAPNLFTSASRILDNYYDTRHQTKHFTTPGILRWDGFREKLQSASARGPVVILVASDLGCCALAIMQSGGVKHIPLTLTRSHVDSLLDLVCGVTAENGGNMARMIDCLQELKECFPFLEDLILQTPTTNPGSSHHRDRGPRPAVIVADSEVVFRCVLGILWKEVVKPVIQSLALQRSELPPRLWWCPTGDFITLPIHAAGIYTAGGSEYLSNYVISSYIPSLNSLLMSPPPANHPLKVMVVIQPNSQAYSPLPGAWDELSQVERHVPHEYIVKFGIPDAPTSVKEVVSHLRDASIVHLACHGIQDDDINGNFFDIQGERLSVADLAKLSLPNAALAFLSACHTAKDNHGIGDEMMTLAMAMVHAGFRGVIATMWSVNDEDGPRLADAIYGHLFQHNSAPCPHPDITKAAQALHLAIIKLRDEGLGFKRWVPFIHVGL</sequence>
<keyword evidence="4" id="KW-1185">Reference proteome</keyword>
<evidence type="ECO:0000259" key="2">
    <source>
        <dbReference type="Pfam" id="PF12770"/>
    </source>
</evidence>
<dbReference type="Proteomes" id="UP000054166">
    <property type="component" value="Unassembled WGS sequence"/>
</dbReference>
<dbReference type="Pfam" id="PF12770">
    <property type="entry name" value="CHAT"/>
    <property type="match status" value="1"/>
</dbReference>
<dbReference type="STRING" id="765440.A0A0C3F7T0"/>
<dbReference type="InParanoid" id="A0A0C3F7T0"/>
<dbReference type="InterPro" id="IPR024983">
    <property type="entry name" value="CHAT_dom"/>
</dbReference>
<dbReference type="InterPro" id="IPR011990">
    <property type="entry name" value="TPR-like_helical_dom_sf"/>
</dbReference>
<organism evidence="3 4">
    <name type="scientific">Piloderma croceum (strain F 1598)</name>
    <dbReference type="NCBI Taxonomy" id="765440"/>
    <lineage>
        <taxon>Eukaryota</taxon>
        <taxon>Fungi</taxon>
        <taxon>Dikarya</taxon>
        <taxon>Basidiomycota</taxon>
        <taxon>Agaricomycotina</taxon>
        <taxon>Agaricomycetes</taxon>
        <taxon>Agaricomycetidae</taxon>
        <taxon>Atheliales</taxon>
        <taxon>Atheliaceae</taxon>
        <taxon>Piloderma</taxon>
    </lineage>
</organism>
<dbReference type="EMBL" id="KN833003">
    <property type="protein sequence ID" value="KIM80690.1"/>
    <property type="molecule type" value="Genomic_DNA"/>
</dbReference>
<feature type="domain" description="CHAT" evidence="2">
    <location>
        <begin position="924"/>
        <end position="1200"/>
    </location>
</feature>
<accession>A0A0C3F7T0</accession>